<name>A0A1S3JPA8_LINAN</name>
<dbReference type="GO" id="GO:0003676">
    <property type="term" value="F:nucleic acid binding"/>
    <property type="evidence" value="ECO:0007669"/>
    <property type="project" value="InterPro"/>
</dbReference>
<keyword evidence="1" id="KW-0862">Zinc</keyword>
<dbReference type="AlphaFoldDB" id="A0A1S3JPA8"/>
<evidence type="ECO:0000313" key="5">
    <source>
        <dbReference type="RefSeq" id="XP_013412200.1"/>
    </source>
</evidence>
<reference evidence="5" key="1">
    <citation type="submission" date="2025-08" db="UniProtKB">
        <authorList>
            <consortium name="RefSeq"/>
        </authorList>
    </citation>
    <scope>IDENTIFICATION</scope>
    <source>
        <tissue evidence="5">Gonads</tissue>
    </source>
</reference>
<keyword evidence="4" id="KW-1185">Reference proteome</keyword>
<dbReference type="InterPro" id="IPR036875">
    <property type="entry name" value="Znf_CCHC_sf"/>
</dbReference>
<keyword evidence="1" id="KW-0479">Metal-binding</keyword>
<dbReference type="GO" id="GO:0008270">
    <property type="term" value="F:zinc ion binding"/>
    <property type="evidence" value="ECO:0007669"/>
    <property type="project" value="UniProtKB-KW"/>
</dbReference>
<dbReference type="GeneID" id="106174965"/>
<dbReference type="OrthoDB" id="8066225at2759"/>
<dbReference type="PANTHER" id="PTHR33223">
    <property type="entry name" value="CCHC-TYPE DOMAIN-CONTAINING PROTEIN"/>
    <property type="match status" value="1"/>
</dbReference>
<gene>
    <name evidence="5" type="primary">LOC106174965</name>
</gene>
<dbReference type="Proteomes" id="UP000085678">
    <property type="component" value="Unplaced"/>
</dbReference>
<proteinExistence type="predicted"/>
<dbReference type="RefSeq" id="XP_013412200.1">
    <property type="nucleotide sequence ID" value="XM_013556746.1"/>
</dbReference>
<dbReference type="InterPro" id="IPR001878">
    <property type="entry name" value="Znf_CCHC"/>
</dbReference>
<sequence length="343" mass="39539">MNPDSLQQLSAGVAALAKTTVQAHQEDGQWRNLMQERWRAEDARNARMERMKIEGEHQTKLDVLCRAIKPCDGSIPDDTRDWIDQIERTIPRTEEIEHATIKLALQTAQGSMAGEIDYFLNQQPEYFGTDWTVLRNHIRRVFLSADETSCIRAELERIKQSQFENTASYNRRFRDVARKAYPLPRSEEAERLLIKAYTRGLHEIRLARDMIRKGRPSTLQEAMRYVDNEEVGDLLFQTVYGDRNSNTQRRIEEPMEIGATQPVDQVPRWATELKESILSALKSAAQREPPMTSSNTRQHPRKPPQSSKDSKGWTADGQIKCFHCGKVGHVKAECYQLKALFKK</sequence>
<dbReference type="SUPFAM" id="SSF57756">
    <property type="entry name" value="Retrovirus zinc finger-like domains"/>
    <property type="match status" value="1"/>
</dbReference>
<dbReference type="Pfam" id="PF00098">
    <property type="entry name" value="zf-CCHC"/>
    <property type="match status" value="1"/>
</dbReference>
<evidence type="ECO:0000256" key="2">
    <source>
        <dbReference type="SAM" id="MobiDB-lite"/>
    </source>
</evidence>
<accession>A0A1S3JPA8</accession>
<evidence type="ECO:0000259" key="3">
    <source>
        <dbReference type="PROSITE" id="PS50158"/>
    </source>
</evidence>
<protein>
    <submittedName>
        <fullName evidence="5">Uncharacterized protein LOC106174965</fullName>
    </submittedName>
</protein>
<dbReference type="PANTHER" id="PTHR33223:SF6">
    <property type="entry name" value="CCHC-TYPE DOMAIN-CONTAINING PROTEIN"/>
    <property type="match status" value="1"/>
</dbReference>
<evidence type="ECO:0000256" key="1">
    <source>
        <dbReference type="PROSITE-ProRule" id="PRU00047"/>
    </source>
</evidence>
<feature type="region of interest" description="Disordered" evidence="2">
    <location>
        <begin position="283"/>
        <end position="314"/>
    </location>
</feature>
<dbReference type="InParanoid" id="A0A1S3JPA8"/>
<feature type="domain" description="CCHC-type" evidence="3">
    <location>
        <begin position="320"/>
        <end position="334"/>
    </location>
</feature>
<dbReference type="SMART" id="SM00343">
    <property type="entry name" value="ZnF_C2HC"/>
    <property type="match status" value="1"/>
</dbReference>
<dbReference type="PROSITE" id="PS50158">
    <property type="entry name" value="ZF_CCHC"/>
    <property type="match status" value="1"/>
</dbReference>
<evidence type="ECO:0000313" key="4">
    <source>
        <dbReference type="Proteomes" id="UP000085678"/>
    </source>
</evidence>
<keyword evidence="1" id="KW-0863">Zinc-finger</keyword>
<organism evidence="4 5">
    <name type="scientific">Lingula anatina</name>
    <name type="common">Brachiopod</name>
    <name type="synonym">Lingula unguis</name>
    <dbReference type="NCBI Taxonomy" id="7574"/>
    <lineage>
        <taxon>Eukaryota</taxon>
        <taxon>Metazoa</taxon>
        <taxon>Spiralia</taxon>
        <taxon>Lophotrochozoa</taxon>
        <taxon>Brachiopoda</taxon>
        <taxon>Linguliformea</taxon>
        <taxon>Lingulata</taxon>
        <taxon>Lingulida</taxon>
        <taxon>Linguloidea</taxon>
        <taxon>Lingulidae</taxon>
        <taxon>Lingula</taxon>
    </lineage>
</organism>
<dbReference type="KEGG" id="lak:106174965"/>